<feature type="transmembrane region" description="Helical" evidence="5">
    <location>
        <begin position="212"/>
        <end position="231"/>
    </location>
</feature>
<evidence type="ECO:0000313" key="7">
    <source>
        <dbReference type="Proteomes" id="UP000282515"/>
    </source>
</evidence>
<evidence type="ECO:0000256" key="3">
    <source>
        <dbReference type="ARBA" id="ARBA00022989"/>
    </source>
</evidence>
<dbReference type="GO" id="GO:0005886">
    <property type="term" value="C:plasma membrane"/>
    <property type="evidence" value="ECO:0007669"/>
    <property type="project" value="UniProtKB-ARBA"/>
</dbReference>
<protein>
    <submittedName>
        <fullName evidence="6">Energy-coupling factor transporter transmembrane protein EcfT</fullName>
    </submittedName>
</protein>
<comment type="caution">
    <text evidence="6">The sequence shown here is derived from an EMBL/GenBank/DDBJ whole genome shotgun (WGS) entry which is preliminary data.</text>
</comment>
<keyword evidence="3 5" id="KW-1133">Transmembrane helix</keyword>
<organism evidence="6 7">
    <name type="scientific">Aeromicrobium phragmitis</name>
    <dbReference type="NCBI Taxonomy" id="2478914"/>
    <lineage>
        <taxon>Bacteria</taxon>
        <taxon>Bacillati</taxon>
        <taxon>Actinomycetota</taxon>
        <taxon>Actinomycetes</taxon>
        <taxon>Propionibacteriales</taxon>
        <taxon>Nocardioidaceae</taxon>
        <taxon>Aeromicrobium</taxon>
    </lineage>
</organism>
<keyword evidence="7" id="KW-1185">Reference proteome</keyword>
<dbReference type="RefSeq" id="WP_121795145.1">
    <property type="nucleotide sequence ID" value="NZ_RDBF01000012.1"/>
</dbReference>
<dbReference type="InterPro" id="IPR003339">
    <property type="entry name" value="ABC/ECF_trnsptr_transmembrane"/>
</dbReference>
<dbReference type="Proteomes" id="UP000282515">
    <property type="component" value="Unassembled WGS sequence"/>
</dbReference>
<accession>A0A3L8PJC7</accession>
<gene>
    <name evidence="6" type="ORF">D9V41_13685</name>
</gene>
<proteinExistence type="predicted"/>
<feature type="transmembrane region" description="Helical" evidence="5">
    <location>
        <begin position="32"/>
        <end position="48"/>
    </location>
</feature>
<dbReference type="CDD" id="cd16914">
    <property type="entry name" value="EcfT"/>
    <property type="match status" value="1"/>
</dbReference>
<keyword evidence="4 5" id="KW-0472">Membrane</keyword>
<evidence type="ECO:0000256" key="4">
    <source>
        <dbReference type="ARBA" id="ARBA00023136"/>
    </source>
</evidence>
<feature type="transmembrane region" description="Helical" evidence="5">
    <location>
        <begin position="7"/>
        <end position="26"/>
    </location>
</feature>
<evidence type="ECO:0000256" key="5">
    <source>
        <dbReference type="SAM" id="Phobius"/>
    </source>
</evidence>
<comment type="subcellular location">
    <subcellularLocation>
        <location evidence="1">Membrane</location>
        <topology evidence="1">Multi-pass membrane protein</topology>
    </subcellularLocation>
</comment>
<name>A0A3L8PJC7_9ACTN</name>
<keyword evidence="2 5" id="KW-0812">Transmembrane</keyword>
<sequence length="233" mass="24678">MRTLVTRVNPLVLLSVGAFSLIGSFAVRSLPIALVTIGLYALAALIFLPTWRYPLACLAFSGFAAVTIVYSTWRLGGPNTEVAVVAGLRILVLAWPGSVMVGFIDPGRLSDYAAQTLRLPARGVAAFSAALQRFSGFAQTWESLERTRRARGVAPGRHPVGQVKHSGSMAFALLVQAMRGASSSSIAMDARGFADARARTWAEPATWSRLDLGGLALTVTLGAVPIVHFLAGL</sequence>
<dbReference type="OrthoDB" id="6400at2"/>
<evidence type="ECO:0000256" key="2">
    <source>
        <dbReference type="ARBA" id="ARBA00022692"/>
    </source>
</evidence>
<evidence type="ECO:0000256" key="1">
    <source>
        <dbReference type="ARBA" id="ARBA00004141"/>
    </source>
</evidence>
<feature type="transmembrane region" description="Helical" evidence="5">
    <location>
        <begin position="55"/>
        <end position="76"/>
    </location>
</feature>
<reference evidence="6 7" key="1">
    <citation type="submission" date="2018-10" db="EMBL/GenBank/DDBJ databases">
        <title>Aeromicrobium sp. 9W16Y-2 whole genome shotgun sequence.</title>
        <authorList>
            <person name="Li F."/>
        </authorList>
    </citation>
    <scope>NUCLEOTIDE SEQUENCE [LARGE SCALE GENOMIC DNA]</scope>
    <source>
        <strain evidence="6 7">9W16Y-2</strain>
    </source>
</reference>
<feature type="transmembrane region" description="Helical" evidence="5">
    <location>
        <begin position="82"/>
        <end position="104"/>
    </location>
</feature>
<dbReference type="EMBL" id="RDBF01000012">
    <property type="protein sequence ID" value="RLV54869.1"/>
    <property type="molecule type" value="Genomic_DNA"/>
</dbReference>
<evidence type="ECO:0000313" key="6">
    <source>
        <dbReference type="EMBL" id="RLV54869.1"/>
    </source>
</evidence>
<dbReference type="AlphaFoldDB" id="A0A3L8PJC7"/>